<name>A0ABC8RNS8_9AQUA</name>
<keyword evidence="2" id="KW-0472">Membrane</keyword>
<gene>
    <name evidence="3" type="ORF">ILEXP_LOCUS14451</name>
</gene>
<proteinExistence type="predicted"/>
<accession>A0ABC8RNS8</accession>
<dbReference type="PANTHER" id="PTHR15907">
    <property type="entry name" value="DUF614 FAMILY PROTEIN-RELATED"/>
    <property type="match status" value="1"/>
</dbReference>
<dbReference type="AlphaFoldDB" id="A0ABC8RNS8"/>
<dbReference type="Pfam" id="PF04749">
    <property type="entry name" value="PLAC8"/>
    <property type="match status" value="1"/>
</dbReference>
<keyword evidence="2" id="KW-0812">Transmembrane</keyword>
<dbReference type="NCBIfam" id="TIGR01571">
    <property type="entry name" value="A_thal_Cys_rich"/>
    <property type="match status" value="1"/>
</dbReference>
<sequence>MEYYTGTATKSPTPSAPPTPSYGEPVTGFPVNSPNYNHINNFQAPPQNQPSTPAEWSTGLCDCSSNCSNCCITCCCPCITFGQIAEIVDKGSPPCVVSGVLYALLQYITCCGCLYSCIYRSKMRKQYMLPKSPCGDCLVHCCCEPCAMCQEYRELQNRGFDMSLGWEGNMERQNGGVEMAPAVQGGMTR</sequence>
<evidence type="ECO:0000313" key="3">
    <source>
        <dbReference type="EMBL" id="CAK9146599.1"/>
    </source>
</evidence>
<dbReference type="EMBL" id="CAUOFW020001592">
    <property type="protein sequence ID" value="CAK9146599.1"/>
    <property type="molecule type" value="Genomic_DNA"/>
</dbReference>
<organism evidence="3 4">
    <name type="scientific">Ilex paraguariensis</name>
    <name type="common">yerba mate</name>
    <dbReference type="NCBI Taxonomy" id="185542"/>
    <lineage>
        <taxon>Eukaryota</taxon>
        <taxon>Viridiplantae</taxon>
        <taxon>Streptophyta</taxon>
        <taxon>Embryophyta</taxon>
        <taxon>Tracheophyta</taxon>
        <taxon>Spermatophyta</taxon>
        <taxon>Magnoliopsida</taxon>
        <taxon>eudicotyledons</taxon>
        <taxon>Gunneridae</taxon>
        <taxon>Pentapetalae</taxon>
        <taxon>asterids</taxon>
        <taxon>campanulids</taxon>
        <taxon>Aquifoliales</taxon>
        <taxon>Aquifoliaceae</taxon>
        <taxon>Ilex</taxon>
    </lineage>
</organism>
<protein>
    <submittedName>
        <fullName evidence="3">Uncharacterized protein</fullName>
    </submittedName>
</protein>
<evidence type="ECO:0000313" key="4">
    <source>
        <dbReference type="Proteomes" id="UP001642360"/>
    </source>
</evidence>
<reference evidence="3 4" key="1">
    <citation type="submission" date="2024-02" db="EMBL/GenBank/DDBJ databases">
        <authorList>
            <person name="Vignale AGUSTIN F."/>
            <person name="Sosa J E."/>
            <person name="Modenutti C."/>
        </authorList>
    </citation>
    <scope>NUCLEOTIDE SEQUENCE [LARGE SCALE GENOMIC DNA]</scope>
</reference>
<feature type="compositionally biased region" description="Low complexity" evidence="1">
    <location>
        <begin position="1"/>
        <end position="13"/>
    </location>
</feature>
<comment type="caution">
    <text evidence="3">The sequence shown here is derived from an EMBL/GenBank/DDBJ whole genome shotgun (WGS) entry which is preliminary data.</text>
</comment>
<dbReference type="InterPro" id="IPR006461">
    <property type="entry name" value="PLAC_motif_containing"/>
</dbReference>
<evidence type="ECO:0000256" key="1">
    <source>
        <dbReference type="SAM" id="MobiDB-lite"/>
    </source>
</evidence>
<evidence type="ECO:0000256" key="2">
    <source>
        <dbReference type="SAM" id="Phobius"/>
    </source>
</evidence>
<dbReference type="Proteomes" id="UP001642360">
    <property type="component" value="Unassembled WGS sequence"/>
</dbReference>
<keyword evidence="4" id="KW-1185">Reference proteome</keyword>
<feature type="transmembrane region" description="Helical" evidence="2">
    <location>
        <begin position="99"/>
        <end position="118"/>
    </location>
</feature>
<feature type="region of interest" description="Disordered" evidence="1">
    <location>
        <begin position="1"/>
        <end position="24"/>
    </location>
</feature>
<keyword evidence="2" id="KW-1133">Transmembrane helix</keyword>